<sequence length="570" mass="60775">MSDAPVSFARTAALPWLLVAAVFVWALSPLLHPVNVEGFSAAIAGLGERLAQGDLARYDQLHPFNVEFFALSKFGAVLDVALLCRVFGLDGAAALTLVVMVSEIALLAATALLARRWSGAPPLTIAVALLLIPGLFENSFFLSDNPPAAALAAFAFLCWSGALSPVRAVLGGALLGLAALTRSDTILLAAAAPLLFYEQTRDARRCLGLLMAAALGGAATWCGGLALFGASIFDVLRVGRHAVALWARPAQFDVQQALLFFGLPGLFLAGVGVVEAHRRQLDLRLAMLVAPLLAVALVIGDRLWQSRQLLTLAPFIATLVALGLNSVVQAPSRLLRSCMIALVALTMLAPQKAALDEGPRALFGWLYSPWRWADWQAGVRADVAVLDQTIASARGGTLALATDDWSVDRATHQQLTQAGFAPAPLREGLAACADIAEIFSRGDARIAHIRIHQPFVPEAHLLDRARFESLALPCLDALAPSRTVWLRSGAVASEDAAPGLLAKFKAFLRAETPRIVAVPLDADGLRRLNDWCAREEAEERRAFAQAGREPRSVEAAIAATRAILPFPRPR</sequence>
<keyword evidence="1" id="KW-0472">Membrane</keyword>
<dbReference type="RefSeq" id="WP_088518998.1">
    <property type="nucleotide sequence ID" value="NZ_FYDG01000001.1"/>
</dbReference>
<feature type="transmembrane region" description="Helical" evidence="1">
    <location>
        <begin position="172"/>
        <end position="197"/>
    </location>
</feature>
<evidence type="ECO:0000313" key="2">
    <source>
        <dbReference type="EMBL" id="SNB57250.1"/>
    </source>
</evidence>
<dbReference type="Proteomes" id="UP000198418">
    <property type="component" value="Unassembled WGS sequence"/>
</dbReference>
<feature type="transmembrane region" description="Helical" evidence="1">
    <location>
        <begin position="310"/>
        <end position="328"/>
    </location>
</feature>
<name>A0A212QD46_RHOAC</name>
<feature type="transmembrane region" description="Helical" evidence="1">
    <location>
        <begin position="285"/>
        <end position="304"/>
    </location>
</feature>
<dbReference type="AlphaFoldDB" id="A0A212QD46"/>
<evidence type="ECO:0000256" key="1">
    <source>
        <dbReference type="SAM" id="Phobius"/>
    </source>
</evidence>
<organism evidence="2 3">
    <name type="scientific">Rhodoblastus acidophilus</name>
    <name type="common">Rhodopseudomonas acidophila</name>
    <dbReference type="NCBI Taxonomy" id="1074"/>
    <lineage>
        <taxon>Bacteria</taxon>
        <taxon>Pseudomonadati</taxon>
        <taxon>Pseudomonadota</taxon>
        <taxon>Alphaproteobacteria</taxon>
        <taxon>Hyphomicrobiales</taxon>
        <taxon>Rhodoblastaceae</taxon>
        <taxon>Rhodoblastus</taxon>
    </lineage>
</organism>
<evidence type="ECO:0008006" key="4">
    <source>
        <dbReference type="Google" id="ProtNLM"/>
    </source>
</evidence>
<feature type="transmembrane region" description="Helical" evidence="1">
    <location>
        <begin position="209"/>
        <end position="233"/>
    </location>
</feature>
<evidence type="ECO:0000313" key="3">
    <source>
        <dbReference type="Proteomes" id="UP000198418"/>
    </source>
</evidence>
<feature type="transmembrane region" description="Helical" evidence="1">
    <location>
        <begin position="148"/>
        <end position="166"/>
    </location>
</feature>
<accession>A0A212QD46</accession>
<protein>
    <recommendedName>
        <fullName evidence="4">Glycosyltransferase RgtA/B/C/D-like domain-containing protein</fullName>
    </recommendedName>
</protein>
<feature type="transmembrane region" description="Helical" evidence="1">
    <location>
        <begin position="119"/>
        <end position="136"/>
    </location>
</feature>
<keyword evidence="1" id="KW-1133">Transmembrane helix</keyword>
<gene>
    <name evidence="2" type="ORF">SAMN06265338_101538</name>
</gene>
<feature type="transmembrane region" description="Helical" evidence="1">
    <location>
        <begin position="68"/>
        <end position="87"/>
    </location>
</feature>
<proteinExistence type="predicted"/>
<feature type="transmembrane region" description="Helical" evidence="1">
    <location>
        <begin position="253"/>
        <end position="273"/>
    </location>
</feature>
<feature type="transmembrane region" description="Helical" evidence="1">
    <location>
        <begin position="12"/>
        <end position="31"/>
    </location>
</feature>
<feature type="transmembrane region" description="Helical" evidence="1">
    <location>
        <begin position="94"/>
        <end position="113"/>
    </location>
</feature>
<keyword evidence="3" id="KW-1185">Reference proteome</keyword>
<dbReference type="OrthoDB" id="8431201at2"/>
<keyword evidence="1" id="KW-0812">Transmembrane</keyword>
<dbReference type="EMBL" id="FYDG01000001">
    <property type="protein sequence ID" value="SNB57250.1"/>
    <property type="molecule type" value="Genomic_DNA"/>
</dbReference>
<reference evidence="3" key="1">
    <citation type="submission" date="2017-06" db="EMBL/GenBank/DDBJ databases">
        <authorList>
            <person name="Varghese N."/>
            <person name="Submissions S."/>
        </authorList>
    </citation>
    <scope>NUCLEOTIDE SEQUENCE [LARGE SCALE GENOMIC DNA]</scope>
    <source>
        <strain evidence="3">DSM 137</strain>
    </source>
</reference>